<sequence length="777" mass="81560">MRITRPLTALAAVSTTVLMTAALLTVPTAPADAQVNAADVGSATVVPLQVTGAPAKRFNLIILGDGYTEGERSTFAADADQQLNVMWSIEPYKSYRNYFNVYRVDIVSGESGIGCDPDLASGKKNTPLSMAFWGGCNPASVQRLITMSNSAANSYANLVTGTSGANRQILALGNSGTYGGAGGAYATSSGHNSMSALIAPHEIGHSLGGLQDEYTYYTRGVEGGTYTGGEPTSVHHTLLTEQQIRDERKKWWRWLGEPSEAGGVIGRHEGGLYFGKGVWRPSEHSIMRTLGYYYDQVSREVMTQKISAKVGLIQDGTPTTSPVGADRVLWVEPLHPDSHSLTTTWSVDGTDLPGDRTALDLRTLDLPPGTHTVKATVTDPTGFVRDPAIRSGALTATRTWTVDTTVTTVPAPVEAGLLSSTPADQAVGRDEVVYVETTHPDDGVPVVTWTLDGARLDDTDGDLDLGELKLTPGNHTLTATSGGDTRSWTVDNTLPTTGYELSEPLVASGDTHVYNGPFTMRLTGGDDQSGYVVHESRVDGDGWFNYFGWPTSADLPWTFSESGTVIDSLTFGKLPRGRHTVEYRSIDPSGNHGTAGKFTVTTLAAPPACTTTVTGTRNGTIVVRSGVTCLNDARINGGVTVGSGASLVVNGGSVNGAITSSAAAEVHLLKTQVNGSVVVSGTTRQLVVAGSDLRGAAVLNGNTTVDALVMAGTRIRGALSCGGNTPAPSNAGVPNQITGSGQCAGLVNDPRPKAKDKSYEAVTSSDVPEKGRDQHHH</sequence>
<evidence type="ECO:0000256" key="1">
    <source>
        <dbReference type="SAM" id="MobiDB-lite"/>
    </source>
</evidence>
<keyword evidence="2" id="KW-0732">Signal</keyword>
<protein>
    <submittedName>
        <fullName evidence="3">M64 family metallopeptidase</fullName>
    </submittedName>
</protein>
<dbReference type="RefSeq" id="WP_344743715.1">
    <property type="nucleotide sequence ID" value="NZ_BAAAWW010000029.1"/>
</dbReference>
<comment type="caution">
    <text evidence="3">The sequence shown here is derived from an EMBL/GenBank/DDBJ whole genome shotgun (WGS) entry which is preliminary data.</text>
</comment>
<feature type="region of interest" description="Disordered" evidence="1">
    <location>
        <begin position="730"/>
        <end position="777"/>
    </location>
</feature>
<keyword evidence="4" id="KW-1185">Reference proteome</keyword>
<dbReference type="InterPro" id="IPR024079">
    <property type="entry name" value="MetalloPept_cat_dom_sf"/>
</dbReference>
<dbReference type="InterPro" id="IPR019026">
    <property type="entry name" value="Peptidase_M64_IgA"/>
</dbReference>
<feature type="compositionally biased region" description="Basic and acidic residues" evidence="1">
    <location>
        <begin position="767"/>
        <end position="777"/>
    </location>
</feature>
<name>A0ABV5T4D5_9ACTN</name>
<evidence type="ECO:0000256" key="2">
    <source>
        <dbReference type="SAM" id="SignalP"/>
    </source>
</evidence>
<feature type="signal peptide" evidence="2">
    <location>
        <begin position="1"/>
        <end position="33"/>
    </location>
</feature>
<feature type="compositionally biased region" description="Polar residues" evidence="1">
    <location>
        <begin position="730"/>
        <end position="741"/>
    </location>
</feature>
<proteinExistence type="predicted"/>
<feature type="compositionally biased region" description="Basic and acidic residues" evidence="1">
    <location>
        <begin position="750"/>
        <end position="759"/>
    </location>
</feature>
<dbReference type="Pfam" id="PF09471">
    <property type="entry name" value="Peptidase_M64"/>
    <property type="match status" value="1"/>
</dbReference>
<feature type="chain" id="PRO_5047498846" evidence="2">
    <location>
        <begin position="34"/>
        <end position="777"/>
    </location>
</feature>
<dbReference type="Gene3D" id="3.40.390.10">
    <property type="entry name" value="Collagenase (Catalytic Domain)"/>
    <property type="match status" value="1"/>
</dbReference>
<reference evidence="3 4" key="1">
    <citation type="submission" date="2024-09" db="EMBL/GenBank/DDBJ databases">
        <authorList>
            <person name="Sun Q."/>
            <person name="Mori K."/>
        </authorList>
    </citation>
    <scope>NUCLEOTIDE SEQUENCE [LARGE SCALE GENOMIC DNA]</scope>
    <source>
        <strain evidence="3 4">JCM 3028</strain>
    </source>
</reference>
<organism evidence="3 4">
    <name type="scientific">Streptosporangium vulgare</name>
    <dbReference type="NCBI Taxonomy" id="46190"/>
    <lineage>
        <taxon>Bacteria</taxon>
        <taxon>Bacillati</taxon>
        <taxon>Actinomycetota</taxon>
        <taxon>Actinomycetes</taxon>
        <taxon>Streptosporangiales</taxon>
        <taxon>Streptosporangiaceae</taxon>
        <taxon>Streptosporangium</taxon>
    </lineage>
</organism>
<dbReference type="Proteomes" id="UP001589610">
    <property type="component" value="Unassembled WGS sequence"/>
</dbReference>
<dbReference type="EMBL" id="JBHMBS010000001">
    <property type="protein sequence ID" value="MFB9673948.1"/>
    <property type="molecule type" value="Genomic_DNA"/>
</dbReference>
<accession>A0ABV5T4D5</accession>
<evidence type="ECO:0000313" key="4">
    <source>
        <dbReference type="Proteomes" id="UP001589610"/>
    </source>
</evidence>
<evidence type="ECO:0000313" key="3">
    <source>
        <dbReference type="EMBL" id="MFB9673948.1"/>
    </source>
</evidence>
<gene>
    <name evidence="3" type="ORF">ACFFRH_00500</name>
</gene>